<name>A0A7C4LLX6_9PLAN</name>
<dbReference type="AlphaFoldDB" id="A0A7C4LLX6"/>
<evidence type="ECO:0000256" key="1">
    <source>
        <dbReference type="ARBA" id="ARBA00022574"/>
    </source>
</evidence>
<feature type="repeat" description="WD" evidence="3">
    <location>
        <begin position="143"/>
        <end position="184"/>
    </location>
</feature>
<evidence type="ECO:0000256" key="2">
    <source>
        <dbReference type="ARBA" id="ARBA00022737"/>
    </source>
</evidence>
<reference evidence="4" key="1">
    <citation type="journal article" date="2020" name="mSystems">
        <title>Genome- and Community-Level Interaction Insights into Carbon Utilization and Element Cycling Functions of Hydrothermarchaeota in Hydrothermal Sediment.</title>
        <authorList>
            <person name="Zhou Z."/>
            <person name="Liu Y."/>
            <person name="Xu W."/>
            <person name="Pan J."/>
            <person name="Luo Z.H."/>
            <person name="Li M."/>
        </authorList>
    </citation>
    <scope>NUCLEOTIDE SEQUENCE [LARGE SCALE GENOMIC DNA]</scope>
    <source>
        <strain evidence="4">SpSt-508</strain>
    </source>
</reference>
<dbReference type="EMBL" id="DSVQ01000012">
    <property type="protein sequence ID" value="HGT39098.1"/>
    <property type="molecule type" value="Genomic_DNA"/>
</dbReference>
<dbReference type="PANTHER" id="PTHR19848">
    <property type="entry name" value="WD40 REPEAT PROTEIN"/>
    <property type="match status" value="1"/>
</dbReference>
<evidence type="ECO:0000256" key="3">
    <source>
        <dbReference type="PROSITE-ProRule" id="PRU00221"/>
    </source>
</evidence>
<sequence length="333" mass="36419">MFKAIKEIGTNAICLGITRVPDTERVIVATNEGRLYEYDLAAGQPQAIPFGEGHASSYVTSVAWTPAGVVSGGYDGKLIWWDPDTRQAARIVDEAHAKWIRRVAASPDGHLVASVADDMQIKLWEASTGRLREAFTDHQPITPHHYPSMLYAVAFSPDGKRLATGDKVGHVAVWDVDTAAKVLTVESPGMYTWDPRQRRHSIGGIRSLAFSHDGKWLAVGGIGLIENVDHLGGPARVEVFELASGKPLPELSDNKHKGLVTQMRFTPNDRWLVTAGGDHAGFVTIYDTATWKIAAQDKAHQHIHDFTANPAVDRLYTAHHGRVVAWSLEFPGG</sequence>
<dbReference type="InterPro" id="IPR011047">
    <property type="entry name" value="Quinoprotein_ADH-like_sf"/>
</dbReference>
<dbReference type="PROSITE" id="PS50082">
    <property type="entry name" value="WD_REPEATS_2"/>
    <property type="match status" value="2"/>
</dbReference>
<dbReference type="InterPro" id="IPR001680">
    <property type="entry name" value="WD40_rpt"/>
</dbReference>
<protein>
    <submittedName>
        <fullName evidence="4">Uncharacterized protein</fullName>
    </submittedName>
</protein>
<dbReference type="Gene3D" id="2.130.10.10">
    <property type="entry name" value="YVTN repeat-like/Quinoprotein amine dehydrogenase"/>
    <property type="match status" value="2"/>
</dbReference>
<dbReference type="SMART" id="SM00320">
    <property type="entry name" value="WD40"/>
    <property type="match status" value="5"/>
</dbReference>
<organism evidence="4">
    <name type="scientific">Schlesneria paludicola</name>
    <dbReference type="NCBI Taxonomy" id="360056"/>
    <lineage>
        <taxon>Bacteria</taxon>
        <taxon>Pseudomonadati</taxon>
        <taxon>Planctomycetota</taxon>
        <taxon>Planctomycetia</taxon>
        <taxon>Planctomycetales</taxon>
        <taxon>Planctomycetaceae</taxon>
        <taxon>Schlesneria</taxon>
    </lineage>
</organism>
<proteinExistence type="predicted"/>
<feature type="repeat" description="WD" evidence="3">
    <location>
        <begin position="93"/>
        <end position="134"/>
    </location>
</feature>
<dbReference type="InterPro" id="IPR015943">
    <property type="entry name" value="WD40/YVTN_repeat-like_dom_sf"/>
</dbReference>
<dbReference type="SUPFAM" id="SSF50998">
    <property type="entry name" value="Quinoprotein alcohol dehydrogenase-like"/>
    <property type="match status" value="1"/>
</dbReference>
<keyword evidence="1 3" id="KW-0853">WD repeat</keyword>
<dbReference type="PANTHER" id="PTHR19848:SF8">
    <property type="entry name" value="F-BOX AND WD REPEAT DOMAIN CONTAINING 7"/>
    <property type="match status" value="1"/>
</dbReference>
<dbReference type="PROSITE" id="PS00678">
    <property type="entry name" value="WD_REPEATS_1"/>
    <property type="match status" value="1"/>
</dbReference>
<gene>
    <name evidence="4" type="ORF">ENS64_07515</name>
</gene>
<evidence type="ECO:0000313" key="4">
    <source>
        <dbReference type="EMBL" id="HGT39098.1"/>
    </source>
</evidence>
<comment type="caution">
    <text evidence="4">The sequence shown here is derived from an EMBL/GenBank/DDBJ whole genome shotgun (WGS) entry which is preliminary data.</text>
</comment>
<dbReference type="InterPro" id="IPR019775">
    <property type="entry name" value="WD40_repeat_CS"/>
</dbReference>
<accession>A0A7C4LLX6</accession>
<dbReference type="PROSITE" id="PS50294">
    <property type="entry name" value="WD_REPEATS_REGION"/>
    <property type="match status" value="1"/>
</dbReference>
<keyword evidence="2" id="KW-0677">Repeat</keyword>
<dbReference type="Pfam" id="PF00400">
    <property type="entry name" value="WD40"/>
    <property type="match status" value="5"/>
</dbReference>